<feature type="domain" description="Glycosyltransferase subfamily 4-like N-terminal" evidence="1">
    <location>
        <begin position="17"/>
        <end position="174"/>
    </location>
</feature>
<accession>E1IED5</accession>
<dbReference type="AlphaFoldDB" id="E1IED5"/>
<protein>
    <recommendedName>
        <fullName evidence="1">Glycosyltransferase subfamily 4-like N-terminal domain-containing protein</fullName>
    </recommendedName>
</protein>
<dbReference type="OrthoDB" id="9772485at2"/>
<dbReference type="Pfam" id="PF13692">
    <property type="entry name" value="Glyco_trans_1_4"/>
    <property type="match status" value="1"/>
</dbReference>
<sequence>MPYHIALLSDTFPPDPGGLAVSAARLAHGIAAHGHQVAVFAPTSHLPPGEVRSFRQDAVQVWRFGAQRKPDATLAEWFDLLLARHAEAPFDLFHAYFVARSGFVAVYAGRSVGVPSIISARGNDLDRAVFDPAKAAHIRYALDHASRVTANTQQLVARAQALAPARSIHHIPNGVASDLFSPGPADTALGQRLGLKAGQPVLAFVGEARAKKGLALLLLAFRELAQRRPLTLWLLGGVRPGPDSDLVALFQRQNPQLDLVITSAREHQQMPAAYRLIDLLVLPSLHDGLPNALLEGMATARPIVASCAGGIPDVLRHEANGLLVPPGQIEPLIAAIERLLDDEALRVHLGSAARASVIHTYTPAAEIAANLELYHDLCADRA</sequence>
<dbReference type="InterPro" id="IPR050194">
    <property type="entry name" value="Glycosyltransferase_grp1"/>
</dbReference>
<organism evidence="2 3">
    <name type="scientific">Oscillochloris trichoides DG-6</name>
    <dbReference type="NCBI Taxonomy" id="765420"/>
    <lineage>
        <taxon>Bacteria</taxon>
        <taxon>Bacillati</taxon>
        <taxon>Chloroflexota</taxon>
        <taxon>Chloroflexia</taxon>
        <taxon>Chloroflexales</taxon>
        <taxon>Chloroflexineae</taxon>
        <taxon>Oscillochloridaceae</taxon>
        <taxon>Oscillochloris</taxon>
    </lineage>
</organism>
<dbReference type="eggNOG" id="COG0438">
    <property type="taxonomic scope" value="Bacteria"/>
</dbReference>
<proteinExistence type="predicted"/>
<dbReference type="EMBL" id="ADVR01000052">
    <property type="protein sequence ID" value="EFO80461.1"/>
    <property type="molecule type" value="Genomic_DNA"/>
</dbReference>
<gene>
    <name evidence="2" type="ORF">OSCT_1686</name>
</gene>
<keyword evidence="3" id="KW-1185">Reference proteome</keyword>
<comment type="caution">
    <text evidence="2">The sequence shown here is derived from an EMBL/GenBank/DDBJ whole genome shotgun (WGS) entry which is preliminary data.</text>
</comment>
<dbReference type="PANTHER" id="PTHR45947">
    <property type="entry name" value="SULFOQUINOVOSYL TRANSFERASE SQD2"/>
    <property type="match status" value="1"/>
</dbReference>
<dbReference type="SUPFAM" id="SSF53756">
    <property type="entry name" value="UDP-Glycosyltransferase/glycogen phosphorylase"/>
    <property type="match status" value="1"/>
</dbReference>
<evidence type="ECO:0000313" key="3">
    <source>
        <dbReference type="Proteomes" id="UP000054010"/>
    </source>
</evidence>
<dbReference type="PANTHER" id="PTHR45947:SF3">
    <property type="entry name" value="SULFOQUINOVOSYL TRANSFERASE SQD2"/>
    <property type="match status" value="1"/>
</dbReference>
<dbReference type="STRING" id="765420.OSCT_1686"/>
<dbReference type="GO" id="GO:0016757">
    <property type="term" value="F:glycosyltransferase activity"/>
    <property type="evidence" value="ECO:0007669"/>
    <property type="project" value="TreeGrafter"/>
</dbReference>
<evidence type="ECO:0000259" key="1">
    <source>
        <dbReference type="Pfam" id="PF13579"/>
    </source>
</evidence>
<dbReference type="Gene3D" id="3.40.50.2000">
    <property type="entry name" value="Glycogen Phosphorylase B"/>
    <property type="match status" value="2"/>
</dbReference>
<evidence type="ECO:0000313" key="2">
    <source>
        <dbReference type="EMBL" id="EFO80461.1"/>
    </source>
</evidence>
<dbReference type="InterPro" id="IPR028098">
    <property type="entry name" value="Glyco_trans_4-like_N"/>
</dbReference>
<dbReference type="HOGENOM" id="CLU_009583_2_5_0"/>
<dbReference type="Pfam" id="PF13579">
    <property type="entry name" value="Glyco_trans_4_4"/>
    <property type="match status" value="1"/>
</dbReference>
<reference evidence="2 3" key="1">
    <citation type="journal article" date="2011" name="J. Bacteriol.">
        <title>Draft genome sequence of the anoxygenic filamentous phototrophic bacterium Oscillochloris trichoides subsp. DG-6.</title>
        <authorList>
            <person name="Kuznetsov B.B."/>
            <person name="Ivanovsky R.N."/>
            <person name="Keppen O.I."/>
            <person name="Sukhacheva M.V."/>
            <person name="Bumazhkin B.K."/>
            <person name="Patutina E.O."/>
            <person name="Beletsky A.V."/>
            <person name="Mardanov A.V."/>
            <person name="Baslerov R.V."/>
            <person name="Panteleeva A.N."/>
            <person name="Kolganova T.V."/>
            <person name="Ravin N.V."/>
            <person name="Skryabin K.G."/>
        </authorList>
    </citation>
    <scope>NUCLEOTIDE SEQUENCE [LARGE SCALE GENOMIC DNA]</scope>
    <source>
        <strain evidence="2 3">DG-6</strain>
    </source>
</reference>
<dbReference type="Proteomes" id="UP000054010">
    <property type="component" value="Unassembled WGS sequence"/>
</dbReference>
<name>E1IED5_9CHLR</name>